<dbReference type="InterPro" id="IPR036649">
    <property type="entry name" value="Pyrophosphatase_sf"/>
</dbReference>
<dbReference type="GO" id="GO:0000287">
    <property type="term" value="F:magnesium ion binding"/>
    <property type="evidence" value="ECO:0007669"/>
    <property type="project" value="InterPro"/>
</dbReference>
<evidence type="ECO:0000256" key="3">
    <source>
        <dbReference type="ARBA" id="ARBA00022723"/>
    </source>
</evidence>
<evidence type="ECO:0000256" key="6">
    <source>
        <dbReference type="SAM" id="SignalP"/>
    </source>
</evidence>
<keyword evidence="3" id="KW-0479">Metal-binding</keyword>
<dbReference type="GO" id="GO:0005737">
    <property type="term" value="C:cytoplasm"/>
    <property type="evidence" value="ECO:0007669"/>
    <property type="project" value="InterPro"/>
</dbReference>
<evidence type="ECO:0000256" key="2">
    <source>
        <dbReference type="ARBA" id="ARBA00012146"/>
    </source>
</evidence>
<dbReference type="Gene3D" id="3.90.1530.10">
    <property type="entry name" value="Conserved hypothetical protein from pyrococcus furiosus pfu- 392566-001, ParB domain"/>
    <property type="match status" value="1"/>
</dbReference>
<feature type="signal peptide" evidence="6">
    <location>
        <begin position="1"/>
        <end position="19"/>
    </location>
</feature>
<dbReference type="Gene3D" id="3.90.80.10">
    <property type="entry name" value="Inorganic pyrophosphatase"/>
    <property type="match status" value="1"/>
</dbReference>
<keyword evidence="5" id="KW-0460">Magnesium</keyword>
<comment type="caution">
    <text evidence="7">The sequence shown here is derived from an EMBL/GenBank/DDBJ whole genome shotgun (WGS) entry which is preliminary data.</text>
</comment>
<sequence>MKQGYLLPLVAALSFPLYAQDKVGDVINLSLSELHPTQPSIGYDQVMYKLGRYQFDMKKQFDEICEASGQKGLESFSKNSVPGVPSSFECEEEVGSIKKDMKTVVIAPNGEYYLTDGHHTFNTFTHMNGGGLNFKVNVVIDGDYRNLKTMDKFWDAMAKDGNTWQYDLNGEPITPDQLPKSLGIYNFDNDLYRSLMYFSRDVNWNKPKQPVPFLEFYWSKELRKLTDANQYDLASMEGYKAAIQDVSKHLLSIKTDSVGGSGKSTQEMGIFEDYQEKGLEKVSKTKGKLDYMLRFKTSQSGNGLAYDATQTPVTVNQVDTFTIERKRSFNDYPVISANGSINAIVEIPTGTSAKWELNKENPNQIIWEFKNDAPRIVNYLGYPGNYGTIPQTALPKELGGDGDPLDVLVLGQAVPRGDVINVRLIGVLKMMDDGEQDDKLIAVLTNDSPFSDVKSIEQLNNDFVGVSEIIKVWFASYKGRDGGMEVLGWGEAEEANSILEQAKNSYLTMK</sequence>
<evidence type="ECO:0000313" key="7">
    <source>
        <dbReference type="EMBL" id="GAM65275.1"/>
    </source>
</evidence>
<dbReference type="Pfam" id="PF00719">
    <property type="entry name" value="Pyrophosphatase"/>
    <property type="match status" value="1"/>
</dbReference>
<dbReference type="InterPro" id="IPR008162">
    <property type="entry name" value="Pyrophosphatase"/>
</dbReference>
<dbReference type="GO" id="GO:0004427">
    <property type="term" value="F:inorganic diphosphate phosphatase activity"/>
    <property type="evidence" value="ECO:0007669"/>
    <property type="project" value="UniProtKB-EC"/>
</dbReference>
<dbReference type="InterPro" id="IPR014956">
    <property type="entry name" value="ParBc_2"/>
</dbReference>
<protein>
    <recommendedName>
        <fullName evidence="2">inorganic diphosphatase</fullName>
        <ecNumber evidence="2">3.6.1.1</ecNumber>
    </recommendedName>
</protein>
<keyword evidence="4" id="KW-0378">Hydrolase</keyword>
<name>A0A0B8PE70_9VIBR</name>
<reference evidence="7 8" key="1">
    <citation type="submission" date="2015-01" db="EMBL/GenBank/DDBJ databases">
        <title>Vibrio sp. C5 JCM 19232 whole genome shotgun sequence.</title>
        <authorList>
            <person name="Sawabe T."/>
            <person name="Meirelles P."/>
            <person name="Feng G."/>
            <person name="Sayaka M."/>
            <person name="Hattori M."/>
            <person name="Ohkuma M."/>
        </authorList>
    </citation>
    <scope>NUCLEOTIDE SEQUENCE [LARGE SCALE GENOMIC DNA]</scope>
    <source>
        <strain evidence="7 8">JCM19232</strain>
    </source>
</reference>
<feature type="chain" id="PRO_5002139889" description="inorganic diphosphatase" evidence="6">
    <location>
        <begin position="20"/>
        <end position="510"/>
    </location>
</feature>
<dbReference type="PANTHER" id="PTHR10286">
    <property type="entry name" value="INORGANIC PYROPHOSPHATASE"/>
    <property type="match status" value="1"/>
</dbReference>
<dbReference type="EC" id="3.6.1.1" evidence="2"/>
<proteinExistence type="predicted"/>
<dbReference type="SUPFAM" id="SSF110849">
    <property type="entry name" value="ParB/Sulfiredoxin"/>
    <property type="match status" value="1"/>
</dbReference>
<evidence type="ECO:0000256" key="4">
    <source>
        <dbReference type="ARBA" id="ARBA00022801"/>
    </source>
</evidence>
<reference evidence="7 8" key="2">
    <citation type="submission" date="2015-01" db="EMBL/GenBank/DDBJ databases">
        <authorList>
            <consortium name="NBRP consortium"/>
            <person name="Sawabe T."/>
            <person name="Meirelles P."/>
            <person name="Feng G."/>
            <person name="Sayaka M."/>
            <person name="Hattori M."/>
            <person name="Ohkuma M."/>
        </authorList>
    </citation>
    <scope>NUCLEOTIDE SEQUENCE [LARGE SCALE GENOMIC DNA]</scope>
    <source>
        <strain evidence="7 8">JCM19232</strain>
    </source>
</reference>
<dbReference type="AlphaFoldDB" id="A0A0B8PE70"/>
<accession>A0A0B8PE70</accession>
<keyword evidence="6" id="KW-0732">Signal</keyword>
<dbReference type="PROSITE" id="PS00387">
    <property type="entry name" value="PPASE"/>
    <property type="match status" value="1"/>
</dbReference>
<evidence type="ECO:0000256" key="1">
    <source>
        <dbReference type="ARBA" id="ARBA00001946"/>
    </source>
</evidence>
<evidence type="ECO:0000256" key="5">
    <source>
        <dbReference type="ARBA" id="ARBA00022842"/>
    </source>
</evidence>
<dbReference type="Pfam" id="PF08857">
    <property type="entry name" value="ParBc_2"/>
    <property type="match status" value="1"/>
</dbReference>
<dbReference type="InterPro" id="IPR036086">
    <property type="entry name" value="ParB/Sulfiredoxin_sf"/>
</dbReference>
<comment type="cofactor">
    <cofactor evidence="1">
        <name>Mg(2+)</name>
        <dbReference type="ChEBI" id="CHEBI:18420"/>
    </cofactor>
</comment>
<dbReference type="GO" id="GO:0006796">
    <property type="term" value="P:phosphate-containing compound metabolic process"/>
    <property type="evidence" value="ECO:0007669"/>
    <property type="project" value="InterPro"/>
</dbReference>
<evidence type="ECO:0000313" key="8">
    <source>
        <dbReference type="Proteomes" id="UP000031670"/>
    </source>
</evidence>
<dbReference type="SUPFAM" id="SSF50324">
    <property type="entry name" value="Inorganic pyrophosphatase"/>
    <property type="match status" value="1"/>
</dbReference>
<organism evidence="7 8">
    <name type="scientific">Vibrio ishigakensis</name>
    <dbReference type="NCBI Taxonomy" id="1481914"/>
    <lineage>
        <taxon>Bacteria</taxon>
        <taxon>Pseudomonadati</taxon>
        <taxon>Pseudomonadota</taxon>
        <taxon>Gammaproteobacteria</taxon>
        <taxon>Vibrionales</taxon>
        <taxon>Vibrionaceae</taxon>
        <taxon>Vibrio</taxon>
    </lineage>
</organism>
<dbReference type="EMBL" id="BBSA01000018">
    <property type="protein sequence ID" value="GAM65275.1"/>
    <property type="molecule type" value="Genomic_DNA"/>
</dbReference>
<dbReference type="CDD" id="cd16390">
    <property type="entry name" value="ParB_N_Srx_like"/>
    <property type="match status" value="1"/>
</dbReference>
<dbReference type="Proteomes" id="UP000031670">
    <property type="component" value="Unassembled WGS sequence"/>
</dbReference>
<gene>
    <name evidence="7" type="ORF">JCM19232_4240</name>
</gene>